<dbReference type="EMBL" id="JSVA01000003">
    <property type="protein sequence ID" value="KOF04225.1"/>
    <property type="molecule type" value="Genomic_DNA"/>
</dbReference>
<name>A0A0L8APS5_9BACT</name>
<dbReference type="GO" id="GO:0008610">
    <property type="term" value="P:lipid biosynthetic process"/>
    <property type="evidence" value="ECO:0007669"/>
    <property type="project" value="UniProtKB-ARBA"/>
</dbReference>
<dbReference type="CDD" id="cd03506">
    <property type="entry name" value="Delta6-FADS-like"/>
    <property type="match status" value="1"/>
</dbReference>
<keyword evidence="1" id="KW-0472">Membrane</keyword>
<evidence type="ECO:0000256" key="1">
    <source>
        <dbReference type="SAM" id="Phobius"/>
    </source>
</evidence>
<dbReference type="PANTHER" id="PTHR19353">
    <property type="entry name" value="FATTY ACID DESATURASE 2"/>
    <property type="match status" value="1"/>
</dbReference>
<feature type="domain" description="Fatty acid desaturase" evidence="2">
    <location>
        <begin position="67"/>
        <end position="340"/>
    </location>
</feature>
<dbReference type="RefSeq" id="WP_053221922.1">
    <property type="nucleotide sequence ID" value="NZ_JSVA01000003.1"/>
</dbReference>
<dbReference type="PANTHER" id="PTHR19353:SF19">
    <property type="entry name" value="DELTA(5) FATTY ACID DESATURASE C-RELATED"/>
    <property type="match status" value="1"/>
</dbReference>
<gene>
    <name evidence="3" type="ORF">OB69_01470</name>
</gene>
<proteinExistence type="predicted"/>
<feature type="transmembrane region" description="Helical" evidence="1">
    <location>
        <begin position="70"/>
        <end position="90"/>
    </location>
</feature>
<feature type="transmembrane region" description="Helical" evidence="1">
    <location>
        <begin position="210"/>
        <end position="227"/>
    </location>
</feature>
<feature type="transmembrane region" description="Helical" evidence="1">
    <location>
        <begin position="161"/>
        <end position="179"/>
    </location>
</feature>
<sequence length="370" mass="42919">MSTPAVKFNTQDRPEFVTELRKNVNGYFKENNISKQANTTMKVKTAFMICLYFIPLAILLSGTVNTFWPMMGIWFLMSMGMSGIGLSVMHDANHGAYSNKKTVNQFFGFLVNFLGAYHINWKIQHNVLHHSFTNVEGYDEDFENPVMRLSPSQPRKKGYKFQAFYAPFVYGLLTLNWLFSKDFKQLIDYNKKNLLVGQGLTLRKAIWRLSFYKVGYIVLTVVLPILIVDLPWWQVLLGFLMMQFISGLILALIFQPAHVIEETDFFTPNAEGSMENNWAIHQLRTTANFANGSRWFSWYVGGLNYQIEHHLFPNICHVHYRNISKIVKQTAEKYGIPYYQHKTFYHALKSHFSLLHDLGTGKYDQKLGKA</sequence>
<organism evidence="3 4">
    <name type="scientific">Roseivirga seohaensis subsp. aquiponti</name>
    <dbReference type="NCBI Taxonomy" id="1566026"/>
    <lineage>
        <taxon>Bacteria</taxon>
        <taxon>Pseudomonadati</taxon>
        <taxon>Bacteroidota</taxon>
        <taxon>Cytophagia</taxon>
        <taxon>Cytophagales</taxon>
        <taxon>Roseivirgaceae</taxon>
        <taxon>Roseivirga</taxon>
    </lineage>
</organism>
<feature type="transmembrane region" description="Helical" evidence="1">
    <location>
        <begin position="233"/>
        <end position="254"/>
    </location>
</feature>
<dbReference type="GO" id="GO:0016020">
    <property type="term" value="C:membrane"/>
    <property type="evidence" value="ECO:0007669"/>
    <property type="project" value="TreeGrafter"/>
</dbReference>
<evidence type="ECO:0000313" key="3">
    <source>
        <dbReference type="EMBL" id="KOF04225.1"/>
    </source>
</evidence>
<reference evidence="4" key="1">
    <citation type="submission" date="2014-11" db="EMBL/GenBank/DDBJ databases">
        <title>Genome sequencing of Roseivirga sp. D-25.</title>
        <authorList>
            <person name="Selvaratnam C."/>
            <person name="Thevarajoo S."/>
            <person name="Goh K.M."/>
            <person name="Eee R."/>
            <person name="Chan K.-G."/>
            <person name="Chong C.S."/>
        </authorList>
    </citation>
    <scope>NUCLEOTIDE SEQUENCE [LARGE SCALE GENOMIC DNA]</scope>
    <source>
        <strain evidence="4">D-25</strain>
    </source>
</reference>
<dbReference type="Pfam" id="PF00487">
    <property type="entry name" value="FA_desaturase"/>
    <property type="match status" value="1"/>
</dbReference>
<dbReference type="GO" id="GO:0016717">
    <property type="term" value="F:oxidoreductase activity, acting on paired donors, with oxidation of a pair of donors resulting in the reduction of molecular oxygen to two molecules of water"/>
    <property type="evidence" value="ECO:0007669"/>
    <property type="project" value="TreeGrafter"/>
</dbReference>
<dbReference type="PIRSF" id="PIRSF015921">
    <property type="entry name" value="FA_sphinglp_des"/>
    <property type="match status" value="1"/>
</dbReference>
<keyword evidence="1" id="KW-0812">Transmembrane</keyword>
<dbReference type="OrthoDB" id="104711at2"/>
<comment type="caution">
    <text evidence="3">The sequence shown here is derived from an EMBL/GenBank/DDBJ whole genome shotgun (WGS) entry which is preliminary data.</text>
</comment>
<feature type="transmembrane region" description="Helical" evidence="1">
    <location>
        <begin position="45"/>
        <end position="64"/>
    </location>
</feature>
<protein>
    <submittedName>
        <fullName evidence="3">Fatty acid desaturase</fullName>
    </submittedName>
</protein>
<dbReference type="AlphaFoldDB" id="A0A0L8APS5"/>
<feature type="transmembrane region" description="Helical" evidence="1">
    <location>
        <begin position="102"/>
        <end position="119"/>
    </location>
</feature>
<keyword evidence="4" id="KW-1185">Reference proteome</keyword>
<dbReference type="InterPro" id="IPR005804">
    <property type="entry name" value="FA_desaturase_dom"/>
</dbReference>
<accession>A0A0L8APS5</accession>
<dbReference type="InterPro" id="IPR012171">
    <property type="entry name" value="Fatty_acid_desaturase"/>
</dbReference>
<evidence type="ECO:0000259" key="2">
    <source>
        <dbReference type="Pfam" id="PF00487"/>
    </source>
</evidence>
<dbReference type="PATRIC" id="fig|1566026.4.peg.1991"/>
<keyword evidence="1" id="KW-1133">Transmembrane helix</keyword>
<evidence type="ECO:0000313" key="4">
    <source>
        <dbReference type="Proteomes" id="UP000036908"/>
    </source>
</evidence>
<dbReference type="Proteomes" id="UP000036908">
    <property type="component" value="Unassembled WGS sequence"/>
</dbReference>